<dbReference type="SUPFAM" id="SSF53613">
    <property type="entry name" value="Ribokinase-like"/>
    <property type="match status" value="1"/>
</dbReference>
<evidence type="ECO:0000256" key="2">
    <source>
        <dbReference type="ARBA" id="ARBA00022777"/>
    </source>
</evidence>
<dbReference type="Pfam" id="PF00294">
    <property type="entry name" value="PfkB"/>
    <property type="match status" value="1"/>
</dbReference>
<comment type="caution">
    <text evidence="4">The sequence shown here is derived from an EMBL/GenBank/DDBJ whole genome shotgun (WGS) entry which is preliminary data.</text>
</comment>
<dbReference type="GO" id="GO:0016301">
    <property type="term" value="F:kinase activity"/>
    <property type="evidence" value="ECO:0007669"/>
    <property type="project" value="UniProtKB-KW"/>
</dbReference>
<dbReference type="AlphaFoldDB" id="A0A7W6HGK0"/>
<accession>A0A7W6HGK0</accession>
<name>A0A7W6HGK0_9HYPH</name>
<dbReference type="RefSeq" id="WP_183210342.1">
    <property type="nucleotide sequence ID" value="NZ_JAAAMM010000005.1"/>
</dbReference>
<protein>
    <submittedName>
        <fullName evidence="4">Sugar/nucleoside kinase (Ribokinase family)</fullName>
    </submittedName>
</protein>
<reference evidence="4 5" key="1">
    <citation type="submission" date="2020-08" db="EMBL/GenBank/DDBJ databases">
        <title>Genomic Encyclopedia of Type Strains, Phase IV (KMG-IV): sequencing the most valuable type-strain genomes for metagenomic binning, comparative biology and taxonomic classification.</title>
        <authorList>
            <person name="Goeker M."/>
        </authorList>
    </citation>
    <scope>NUCLEOTIDE SEQUENCE [LARGE SCALE GENOMIC DNA]</scope>
    <source>
        <strain evidence="4 5">DSM 103570</strain>
    </source>
</reference>
<dbReference type="Proteomes" id="UP000588647">
    <property type="component" value="Unassembled WGS sequence"/>
</dbReference>
<dbReference type="InterPro" id="IPR011611">
    <property type="entry name" value="PfkB_dom"/>
</dbReference>
<evidence type="ECO:0000259" key="3">
    <source>
        <dbReference type="Pfam" id="PF00294"/>
    </source>
</evidence>
<keyword evidence="5" id="KW-1185">Reference proteome</keyword>
<dbReference type="InterPro" id="IPR002173">
    <property type="entry name" value="Carboh/pur_kinase_PfkB_CS"/>
</dbReference>
<gene>
    <name evidence="4" type="ORF">GGR03_003857</name>
</gene>
<organism evidence="4 5">
    <name type="scientific">Aurantimonas endophytica</name>
    <dbReference type="NCBI Taxonomy" id="1522175"/>
    <lineage>
        <taxon>Bacteria</taxon>
        <taxon>Pseudomonadati</taxon>
        <taxon>Pseudomonadota</taxon>
        <taxon>Alphaproteobacteria</taxon>
        <taxon>Hyphomicrobiales</taxon>
        <taxon>Aurantimonadaceae</taxon>
        <taxon>Aurantimonas</taxon>
    </lineage>
</organism>
<evidence type="ECO:0000313" key="4">
    <source>
        <dbReference type="EMBL" id="MBB4004762.1"/>
    </source>
</evidence>
<dbReference type="Gene3D" id="3.40.1190.20">
    <property type="match status" value="1"/>
</dbReference>
<dbReference type="EMBL" id="JACIEM010000005">
    <property type="protein sequence ID" value="MBB4004762.1"/>
    <property type="molecule type" value="Genomic_DNA"/>
</dbReference>
<keyword evidence="1" id="KW-0808">Transferase</keyword>
<dbReference type="GO" id="GO:0005829">
    <property type="term" value="C:cytosol"/>
    <property type="evidence" value="ECO:0007669"/>
    <property type="project" value="TreeGrafter"/>
</dbReference>
<dbReference type="PANTHER" id="PTHR10584:SF166">
    <property type="entry name" value="RIBOKINASE"/>
    <property type="match status" value="1"/>
</dbReference>
<dbReference type="InterPro" id="IPR029056">
    <property type="entry name" value="Ribokinase-like"/>
</dbReference>
<sequence>MARLVHIGGAVMDYVYHVPGLPRRSEELMATSFARSPGGAVNMMTAVRRTGLATACGGYLGTGPDGDALRAFLAAEGIDVLLPPLAGIDSGNCVVLITPDAERSFVSFPGAEARAMDLEVLAECMSPGDWLAVSGYVLSYPESREAVLSLVAVLDESVQVIFDPTPVIADVPADALSAILSRTTWMSANRREVASIAGGEASLDAAASILSGGMPRARGIVLRDGENGAHLLTRDAAPVPVPGFAVAAIDTNGAGDTHVGAFVGALARGFPAIDAVTYANAASAISVTRRGGACGPSHDEILHFLSLADQDRRRTGAMKMGH</sequence>
<evidence type="ECO:0000256" key="1">
    <source>
        <dbReference type="ARBA" id="ARBA00022679"/>
    </source>
</evidence>
<evidence type="ECO:0000313" key="5">
    <source>
        <dbReference type="Proteomes" id="UP000588647"/>
    </source>
</evidence>
<dbReference type="PANTHER" id="PTHR10584">
    <property type="entry name" value="SUGAR KINASE"/>
    <property type="match status" value="1"/>
</dbReference>
<feature type="domain" description="Carbohydrate kinase PfkB" evidence="3">
    <location>
        <begin position="1"/>
        <end position="293"/>
    </location>
</feature>
<proteinExistence type="predicted"/>
<dbReference type="PROSITE" id="PS00584">
    <property type="entry name" value="PFKB_KINASES_2"/>
    <property type="match status" value="1"/>
</dbReference>
<keyword evidence="2 4" id="KW-0418">Kinase</keyword>